<reference evidence="3" key="1">
    <citation type="submission" date="2017-01" db="EMBL/GenBank/DDBJ databases">
        <authorList>
            <person name="Mah S.A."/>
            <person name="Swanson W.J."/>
            <person name="Moy G.W."/>
            <person name="Vacquier V.D."/>
        </authorList>
    </citation>
    <scope>NUCLEOTIDE SEQUENCE [LARGE SCALE GENOMIC DNA]</scope>
    <source>
        <strain evidence="3">124861</strain>
    </source>
</reference>
<dbReference type="EMBL" id="MTAB01000015">
    <property type="protein sequence ID" value="OSI20432.1"/>
    <property type="molecule type" value="Genomic_DNA"/>
</dbReference>
<evidence type="ECO:0000256" key="1">
    <source>
        <dbReference type="SAM" id="MobiDB-lite"/>
    </source>
</evidence>
<evidence type="ECO:0000313" key="3">
    <source>
        <dbReference type="Proteomes" id="UP000193303"/>
    </source>
</evidence>
<gene>
    <name evidence="2" type="ORF">BV912_07630</name>
</gene>
<comment type="caution">
    <text evidence="2">The sequence shown here is derived from an EMBL/GenBank/DDBJ whole genome shotgun (WGS) entry which is preliminary data.</text>
</comment>
<accession>A0A1X3DHF8</accession>
<name>A0A1X3DHF8_9NEIS</name>
<organism evidence="2 3">
    <name type="scientific">Neisseria dumasiana</name>
    <dbReference type="NCBI Taxonomy" id="1931275"/>
    <lineage>
        <taxon>Bacteria</taxon>
        <taxon>Pseudomonadati</taxon>
        <taxon>Pseudomonadota</taxon>
        <taxon>Betaproteobacteria</taxon>
        <taxon>Neisseriales</taxon>
        <taxon>Neisseriaceae</taxon>
        <taxon>Neisseria</taxon>
    </lineage>
</organism>
<dbReference type="AlphaFoldDB" id="A0A1X3DHF8"/>
<sequence>MNLNRAQRRAQAKQTAGKSHAALKSVSAQNRLIMLGNTDRLSEDTRLDSLVKLYIMFDDIVTAHNDYAVLYLHHVIKHMRISGRLQKRPQYEDWADKATDELERSAAGNRDFPWLKLLIHRMEDEIATTSAHLQLACNDHAAAVGILENMIAIIHQPEQADQILSDVCNGKTLKAAAAEAKTAEPKAREMMLDYAWHLSNLSAGSIPYCRSVPEIKKHSSELLTVQSHLKSTAAQAAAAVRSFHQRFGVSLVDINKTAQMLDERAEAA</sequence>
<feature type="region of interest" description="Disordered" evidence="1">
    <location>
        <begin position="1"/>
        <end position="21"/>
    </location>
</feature>
<protein>
    <submittedName>
        <fullName evidence="2">Uncharacterized protein</fullName>
    </submittedName>
</protein>
<evidence type="ECO:0000313" key="2">
    <source>
        <dbReference type="EMBL" id="OSI20432.1"/>
    </source>
</evidence>
<dbReference type="Proteomes" id="UP000193303">
    <property type="component" value="Unassembled WGS sequence"/>
</dbReference>
<dbReference type="RefSeq" id="WP_085359624.1">
    <property type="nucleotide sequence ID" value="NZ_MTAB01000015.1"/>
</dbReference>
<feature type="compositionally biased region" description="Basic residues" evidence="1">
    <location>
        <begin position="1"/>
        <end position="11"/>
    </location>
</feature>
<proteinExistence type="predicted"/>